<reference evidence="2" key="1">
    <citation type="submission" date="2019-09" db="EMBL/GenBank/DDBJ databases">
        <title>Bird 10,000 Genomes (B10K) Project - Family phase.</title>
        <authorList>
            <person name="Zhang G."/>
        </authorList>
    </citation>
    <scope>NUCLEOTIDE SEQUENCE</scope>
    <source>
        <strain evidence="2">B10K-DU-008-47</strain>
        <tissue evidence="2">Mixed tissue sample</tissue>
    </source>
</reference>
<feature type="compositionally biased region" description="Polar residues" evidence="1">
    <location>
        <begin position="123"/>
        <end position="136"/>
    </location>
</feature>
<dbReference type="Proteomes" id="UP000653271">
    <property type="component" value="Unassembled WGS sequence"/>
</dbReference>
<accession>A0A850WU80</accession>
<dbReference type="InterPro" id="IPR003903">
    <property type="entry name" value="UIM_dom"/>
</dbReference>
<feature type="compositionally biased region" description="Pro residues" evidence="1">
    <location>
        <begin position="377"/>
        <end position="399"/>
    </location>
</feature>
<proteinExistence type="predicted"/>
<protein>
    <submittedName>
        <fullName evidence="2">EPN3 protein</fullName>
    </submittedName>
</protein>
<feature type="region of interest" description="Disordered" evidence="1">
    <location>
        <begin position="25"/>
        <end position="407"/>
    </location>
</feature>
<evidence type="ECO:0000313" key="3">
    <source>
        <dbReference type="Proteomes" id="UP000653271"/>
    </source>
</evidence>
<dbReference type="EMBL" id="WAAB01004607">
    <property type="protein sequence ID" value="NWH71565.1"/>
    <property type="molecule type" value="Genomic_DNA"/>
</dbReference>
<name>A0A850WU80_PIACA</name>
<evidence type="ECO:0000313" key="2">
    <source>
        <dbReference type="EMBL" id="NWH71565.1"/>
    </source>
</evidence>
<dbReference type="AlphaFoldDB" id="A0A850WU80"/>
<feature type="compositionally biased region" description="Low complexity" evidence="1">
    <location>
        <begin position="100"/>
        <end position="111"/>
    </location>
</feature>
<feature type="compositionally biased region" description="Low complexity" evidence="1">
    <location>
        <begin position="221"/>
        <end position="230"/>
    </location>
</feature>
<evidence type="ECO:0000256" key="1">
    <source>
        <dbReference type="SAM" id="MobiDB-lite"/>
    </source>
</evidence>
<feature type="compositionally biased region" description="Polar residues" evidence="1">
    <location>
        <begin position="295"/>
        <end position="333"/>
    </location>
</feature>
<comment type="caution">
    <text evidence="2">The sequence shown here is derived from an EMBL/GenBank/DDBJ whole genome shotgun (WGS) entry which is preliminary data.</text>
</comment>
<keyword evidence="3" id="KW-1185">Reference proteome</keyword>
<dbReference type="OrthoDB" id="4033880at2759"/>
<feature type="compositionally biased region" description="Basic and acidic residues" evidence="1">
    <location>
        <begin position="262"/>
        <end position="271"/>
    </location>
</feature>
<organism evidence="2 3">
    <name type="scientific">Piaya cayana</name>
    <name type="common">Common squirrel cuckoo</name>
    <dbReference type="NCBI Taxonomy" id="33601"/>
    <lineage>
        <taxon>Eukaryota</taxon>
        <taxon>Metazoa</taxon>
        <taxon>Chordata</taxon>
        <taxon>Craniata</taxon>
        <taxon>Vertebrata</taxon>
        <taxon>Euteleostomi</taxon>
        <taxon>Archelosauria</taxon>
        <taxon>Archosauria</taxon>
        <taxon>Dinosauria</taxon>
        <taxon>Saurischia</taxon>
        <taxon>Theropoda</taxon>
        <taxon>Coelurosauria</taxon>
        <taxon>Aves</taxon>
        <taxon>Neognathae</taxon>
        <taxon>Neoaves</taxon>
        <taxon>Otidimorphae</taxon>
        <taxon>Cuculiformes</taxon>
        <taxon>Coccyzidae</taxon>
        <taxon>Piaya</taxon>
    </lineage>
</organism>
<feature type="non-terminal residue" evidence="2">
    <location>
        <position position="1"/>
    </location>
</feature>
<gene>
    <name evidence="2" type="primary">Epn3</name>
    <name evidence="2" type="ORF">PIACAY_R01175</name>
</gene>
<sequence length="407" mass="41921">QKPLPPISSTDEERQLQLALALSKEEHEKEVRAWQGESSLLQRAPEEPAQGGEEEEEEDKMKKSQSSILELADIFGPTPAPSSHPAADPWEMPDMKPKAEPAASAWAGAPDPWVPVGSAGGEPQSQAGAPAQQTASGPWDFAPSTAASDPWGKAPVSAGFPPADPWATAASPPPQAPGSTPAADPWAAVEPPPHPAPGGDAFDPFAKPPAEPPEQEPSQPPSSAKSSSPVEPDPFDDLFPSARQDGAKSFDLANLADSLPDSGKERKDCKTPEAFLGPAASSLVNLDSLVAPTPASKTRNPFLSGLSTPSPTNPFSLTEQPKPTLNQMRTSSPVPGLPAGLPANSMTYSASLPMPLSSVPAGLPNSASAFPQAGTFPEPPQALPQPLLPLSGPPAPPAAPGGLNPFL</sequence>
<dbReference type="PROSITE" id="PS50330">
    <property type="entry name" value="UIM"/>
    <property type="match status" value="1"/>
</dbReference>
<feature type="non-terminal residue" evidence="2">
    <location>
        <position position="407"/>
    </location>
</feature>